<dbReference type="Proteomes" id="UP000694888">
    <property type="component" value="Unplaced"/>
</dbReference>
<organism evidence="1 2">
    <name type="scientific">Aplysia californica</name>
    <name type="common">California sea hare</name>
    <dbReference type="NCBI Taxonomy" id="6500"/>
    <lineage>
        <taxon>Eukaryota</taxon>
        <taxon>Metazoa</taxon>
        <taxon>Spiralia</taxon>
        <taxon>Lophotrochozoa</taxon>
        <taxon>Mollusca</taxon>
        <taxon>Gastropoda</taxon>
        <taxon>Heterobranchia</taxon>
        <taxon>Euthyneura</taxon>
        <taxon>Tectipleura</taxon>
        <taxon>Aplysiida</taxon>
        <taxon>Aplysioidea</taxon>
        <taxon>Aplysiidae</taxon>
        <taxon>Aplysia</taxon>
    </lineage>
</organism>
<dbReference type="RefSeq" id="XP_012938073.2">
    <property type="nucleotide sequence ID" value="XM_013082619.2"/>
</dbReference>
<evidence type="ECO:0000313" key="2">
    <source>
        <dbReference type="RefSeq" id="XP_012938073.2"/>
    </source>
</evidence>
<dbReference type="GeneID" id="101862797"/>
<proteinExistence type="predicted"/>
<name>A0ABM1A021_APLCA</name>
<reference evidence="2" key="1">
    <citation type="submission" date="2025-08" db="UniProtKB">
        <authorList>
            <consortium name="RefSeq"/>
        </authorList>
    </citation>
    <scope>IDENTIFICATION</scope>
</reference>
<sequence>MILLVLMDRKQSDAELLMELFRLCHSTAGQLHMLGEKNKAVRALVRGFMQREDRHKVRRFLQEYKNDIDEILAASLYERSTDLITVGQALSGQVSELLDASDEELESKSYLHHIVLTLRNQHSFMLTTLMRLAEDVLHWAPTLKQQIELLHKNFPEIVPRPASNTRDPAVAGPRDRLPKSVFMKHGFEDEHIMKHENSTIVVAQCVKKEAPQIIAKENVLMKYVIDTHLDETWEKFMEGLFLHRHPSPNPYPAFISLCRANAMRMDLCFEPESTVLDRMLTKTAKVVDPDNFVYQLPSCEACGPATAVAVLDPGAYVPVLQCVQDFLLNKAYIHRKGPYRIGICLGLTGPSALYGKMRPYLTQLDLDEHYYIQGPVGCQADAAQLFAVMIQKHVWEMVAANKVPIMGVFIGRDKNRWSWEEVINKKLGFFTEVESLVLQKEPIYLKALAVVDGWRYVPVVKRFLLHYMTDDGLGSEKYFEDDPSSFYSTLFSSSERAAFHYQNGGPLRGGNPVSTSNVRAALTAMDQKLLTLREKSDFLEVYRLLLLRSLISDNTDHIVEAWRMFHSIAGQAEYVASLAQSLAELVEFEVEYEKFAAVEVSMSGKGESEVKGSSSPVNLGVVSAMTRALLERAKQVCDWRVSMCALSMPELITHKLKVVVETDRNSSRVYPIMSVSTVPVLEEIQHMFLCIAMTSGSDVHHMCDNGLQTFRDIESSDHTRPTSVDSHALNDPQMFQHRPRAGQKILEDDLLYRPRRQQMFKPQVNFKE</sequence>
<evidence type="ECO:0000313" key="1">
    <source>
        <dbReference type="Proteomes" id="UP000694888"/>
    </source>
</evidence>
<protein>
    <submittedName>
        <fullName evidence="2">Uncharacterized protein LOC101862797</fullName>
    </submittedName>
</protein>
<keyword evidence="1" id="KW-1185">Reference proteome</keyword>
<gene>
    <name evidence="2" type="primary">LOC101862797</name>
</gene>
<accession>A0ABM1A021</accession>